<evidence type="ECO:0000256" key="2">
    <source>
        <dbReference type="ARBA" id="ARBA00022692"/>
    </source>
</evidence>
<dbReference type="EMBL" id="AFGF01000240">
    <property type="protein sequence ID" value="EGO62216.1"/>
    <property type="molecule type" value="Genomic_DNA"/>
</dbReference>
<feature type="transmembrane region" description="Helical" evidence="5">
    <location>
        <begin position="68"/>
        <end position="90"/>
    </location>
</feature>
<dbReference type="eggNOG" id="COG4905">
    <property type="taxonomic scope" value="Bacteria"/>
</dbReference>
<organism evidence="6 7">
    <name type="scientific">Acetonema longum DSM 6540</name>
    <dbReference type="NCBI Taxonomy" id="1009370"/>
    <lineage>
        <taxon>Bacteria</taxon>
        <taxon>Bacillati</taxon>
        <taxon>Bacillota</taxon>
        <taxon>Negativicutes</taxon>
        <taxon>Acetonemataceae</taxon>
        <taxon>Acetonema</taxon>
    </lineage>
</organism>
<feature type="transmembrane region" description="Helical" evidence="5">
    <location>
        <begin position="7"/>
        <end position="27"/>
    </location>
</feature>
<name>F7NP93_9FIRM</name>
<evidence type="ECO:0000313" key="6">
    <source>
        <dbReference type="EMBL" id="EGO62216.1"/>
    </source>
</evidence>
<accession>F7NP93</accession>
<dbReference type="PANTHER" id="PTHR31746">
    <property type="entry name" value="TRANSMEMBRANE PROTEIN 229 FAMILY MEMBER"/>
    <property type="match status" value="1"/>
</dbReference>
<evidence type="ECO:0000256" key="1">
    <source>
        <dbReference type="ARBA" id="ARBA00004141"/>
    </source>
</evidence>
<evidence type="ECO:0000256" key="4">
    <source>
        <dbReference type="ARBA" id="ARBA00023136"/>
    </source>
</evidence>
<feature type="transmembrane region" description="Helical" evidence="5">
    <location>
        <begin position="39"/>
        <end position="56"/>
    </location>
</feature>
<dbReference type="OrthoDB" id="5523261at2"/>
<comment type="subcellular location">
    <subcellularLocation>
        <location evidence="1">Membrane</location>
        <topology evidence="1">Multi-pass membrane protein</topology>
    </subcellularLocation>
</comment>
<gene>
    <name evidence="6" type="ORF">ALO_19682</name>
</gene>
<evidence type="ECO:0008006" key="8">
    <source>
        <dbReference type="Google" id="ProtNLM"/>
    </source>
</evidence>
<evidence type="ECO:0000256" key="5">
    <source>
        <dbReference type="SAM" id="Phobius"/>
    </source>
</evidence>
<protein>
    <recommendedName>
        <fullName evidence="8">ABC-transporter type IV</fullName>
    </recommendedName>
</protein>
<dbReference type="Pfam" id="PF06541">
    <property type="entry name" value="ABC_trans_CmpB"/>
    <property type="match status" value="1"/>
</dbReference>
<dbReference type="STRING" id="1009370.ALO_19682"/>
<keyword evidence="4 5" id="KW-0472">Membrane</keyword>
<evidence type="ECO:0000313" key="7">
    <source>
        <dbReference type="Proteomes" id="UP000003240"/>
    </source>
</evidence>
<reference evidence="6 7" key="1">
    <citation type="journal article" date="2011" name="EMBO J.">
        <title>Structural diversity of bacterial flagellar motors.</title>
        <authorList>
            <person name="Chen S."/>
            <person name="Beeby M."/>
            <person name="Murphy G.E."/>
            <person name="Leadbetter J.R."/>
            <person name="Hendrixson D.R."/>
            <person name="Briegel A."/>
            <person name="Li Z."/>
            <person name="Shi J."/>
            <person name="Tocheva E.I."/>
            <person name="Muller A."/>
            <person name="Dobro M.J."/>
            <person name="Jensen G.J."/>
        </authorList>
    </citation>
    <scope>NUCLEOTIDE SEQUENCE [LARGE SCALE GENOMIC DNA]</scope>
    <source>
        <strain evidence="6 7">DSM 6540</strain>
    </source>
</reference>
<comment type="caution">
    <text evidence="6">The sequence shown here is derived from an EMBL/GenBank/DDBJ whole genome shotgun (WGS) entry which is preliminary data.</text>
</comment>
<dbReference type="GO" id="GO:0016020">
    <property type="term" value="C:membrane"/>
    <property type="evidence" value="ECO:0007669"/>
    <property type="project" value="UniProtKB-SubCell"/>
</dbReference>
<sequence>MISLARFTLYGLSGWCLEVLWTGLGSLLAGDARLTAQTYLWMFPIYGVVVFLEPVHDRIADWPWPVRGLLWMAIFFGIEYLTGWIIRLAVGQSPWNYSQAPWHLHGLIRLDYAPVWFGAGFVFERFHAYLQQKGIS</sequence>
<proteinExistence type="predicted"/>
<feature type="transmembrane region" description="Helical" evidence="5">
    <location>
        <begin position="102"/>
        <end position="123"/>
    </location>
</feature>
<dbReference type="AlphaFoldDB" id="F7NP93"/>
<dbReference type="Proteomes" id="UP000003240">
    <property type="component" value="Unassembled WGS sequence"/>
</dbReference>
<evidence type="ECO:0000256" key="3">
    <source>
        <dbReference type="ARBA" id="ARBA00022989"/>
    </source>
</evidence>
<keyword evidence="3 5" id="KW-1133">Transmembrane helix</keyword>
<dbReference type="RefSeq" id="WP_004099207.1">
    <property type="nucleotide sequence ID" value="NZ_AFGF01000240.1"/>
</dbReference>
<keyword evidence="7" id="KW-1185">Reference proteome</keyword>
<keyword evidence="2 5" id="KW-0812">Transmembrane</keyword>
<dbReference type="InterPro" id="IPR010540">
    <property type="entry name" value="CmpB_TMEM229"/>
</dbReference>